<organism evidence="2 3">
    <name type="scientific">Catalinimonas alkaloidigena</name>
    <dbReference type="NCBI Taxonomy" id="1075417"/>
    <lineage>
        <taxon>Bacteria</taxon>
        <taxon>Pseudomonadati</taxon>
        <taxon>Bacteroidota</taxon>
        <taxon>Cytophagia</taxon>
        <taxon>Cytophagales</taxon>
        <taxon>Catalimonadaceae</taxon>
        <taxon>Catalinimonas</taxon>
    </lineage>
</organism>
<evidence type="ECO:0000313" key="2">
    <source>
        <dbReference type="EMBL" id="SDL80804.1"/>
    </source>
</evidence>
<name>A0A1G9N355_9BACT</name>
<dbReference type="CDD" id="cd01822">
    <property type="entry name" value="Lysophospholipase_L1_like"/>
    <property type="match status" value="1"/>
</dbReference>
<dbReference type="PANTHER" id="PTHR30383:SF24">
    <property type="entry name" value="THIOESTERASE 1_PROTEASE 1_LYSOPHOSPHOLIPASE L1"/>
    <property type="match status" value="1"/>
</dbReference>
<reference evidence="2 3" key="1">
    <citation type="submission" date="2016-10" db="EMBL/GenBank/DDBJ databases">
        <authorList>
            <person name="de Groot N.N."/>
        </authorList>
    </citation>
    <scope>NUCLEOTIDE SEQUENCE [LARGE SCALE GENOMIC DNA]</scope>
    <source>
        <strain evidence="2 3">DSM 25186</strain>
    </source>
</reference>
<sequence length="244" mass="26184">MNVKNRDKKNKVAGYAPLSFAFLLVLLMACQSESTSETTAAEATAPASTETAAAPTAAQKTIVFFGNSLTAGYGLEADQSYPSLIQQRIDSLGWPYRVVNAGLSGETTAAGLNRLDWVLQDSVDIFVLELGANDGLRGIPLTETRSNLKNIINQVQQKHPDAQIVLAGMQIPPNMGPEYTAEFRQIFPALAEAEGVHLIPFLLDGVAGDPGLNLPDGIHPNATGQYLVRENVWSVLEPLLRPTA</sequence>
<dbReference type="PANTHER" id="PTHR30383">
    <property type="entry name" value="THIOESTERASE 1/PROTEASE 1/LYSOPHOSPHOLIPASE L1"/>
    <property type="match status" value="1"/>
</dbReference>
<dbReference type="GO" id="GO:0004622">
    <property type="term" value="F:phosphatidylcholine lysophospholipase activity"/>
    <property type="evidence" value="ECO:0007669"/>
    <property type="project" value="TreeGrafter"/>
</dbReference>
<dbReference type="SUPFAM" id="SSF52266">
    <property type="entry name" value="SGNH hydrolase"/>
    <property type="match status" value="1"/>
</dbReference>
<proteinExistence type="predicted"/>
<evidence type="ECO:0000313" key="3">
    <source>
        <dbReference type="Proteomes" id="UP000198510"/>
    </source>
</evidence>
<feature type="domain" description="SGNH hydrolase-type esterase" evidence="1">
    <location>
        <begin position="64"/>
        <end position="225"/>
    </location>
</feature>
<dbReference type="Pfam" id="PF13472">
    <property type="entry name" value="Lipase_GDSL_2"/>
    <property type="match status" value="1"/>
</dbReference>
<accession>A0A1G9N355</accession>
<evidence type="ECO:0000259" key="1">
    <source>
        <dbReference type="Pfam" id="PF13472"/>
    </source>
</evidence>
<dbReference type="Proteomes" id="UP000198510">
    <property type="component" value="Unassembled WGS sequence"/>
</dbReference>
<dbReference type="EMBL" id="FNFO01000008">
    <property type="protein sequence ID" value="SDL80804.1"/>
    <property type="molecule type" value="Genomic_DNA"/>
</dbReference>
<dbReference type="InterPro" id="IPR051532">
    <property type="entry name" value="Ester_Hydrolysis_Enzymes"/>
</dbReference>
<dbReference type="Gene3D" id="3.40.50.1110">
    <property type="entry name" value="SGNH hydrolase"/>
    <property type="match status" value="1"/>
</dbReference>
<dbReference type="STRING" id="1075417.SAMN05421823_108163"/>
<dbReference type="AlphaFoldDB" id="A0A1G9N355"/>
<dbReference type="PROSITE" id="PS51257">
    <property type="entry name" value="PROKAR_LIPOPROTEIN"/>
    <property type="match status" value="1"/>
</dbReference>
<dbReference type="InterPro" id="IPR013830">
    <property type="entry name" value="SGNH_hydro"/>
</dbReference>
<protein>
    <submittedName>
        <fullName evidence="2">Acyl-CoA thioesterase-1</fullName>
    </submittedName>
</protein>
<dbReference type="RefSeq" id="WP_410493103.1">
    <property type="nucleotide sequence ID" value="NZ_FNFO01000008.1"/>
</dbReference>
<dbReference type="InterPro" id="IPR036514">
    <property type="entry name" value="SGNH_hydro_sf"/>
</dbReference>
<gene>
    <name evidence="2" type="ORF">SAMN05421823_108163</name>
</gene>
<keyword evidence="3" id="KW-1185">Reference proteome</keyword>